<keyword evidence="2" id="KW-1185">Reference proteome</keyword>
<evidence type="ECO:0000313" key="3">
    <source>
        <dbReference type="RefSeq" id="XP_033575784.1"/>
    </source>
</evidence>
<dbReference type="EMBL" id="MU003702">
    <property type="protein sequence ID" value="KAF2808820.1"/>
    <property type="molecule type" value="Genomic_DNA"/>
</dbReference>
<reference evidence="1 3" key="1">
    <citation type="journal article" date="2020" name="Stud. Mycol.">
        <title>101 Dothideomycetes genomes: a test case for predicting lifestyles and emergence of pathogens.</title>
        <authorList>
            <person name="Haridas S."/>
            <person name="Albert R."/>
            <person name="Binder M."/>
            <person name="Bloem J."/>
            <person name="Labutti K."/>
            <person name="Salamov A."/>
            <person name="Andreopoulos B."/>
            <person name="Baker S."/>
            <person name="Barry K."/>
            <person name="Bills G."/>
            <person name="Bluhm B."/>
            <person name="Cannon C."/>
            <person name="Castanera R."/>
            <person name="Culley D."/>
            <person name="Daum C."/>
            <person name="Ezra D."/>
            <person name="Gonzalez J."/>
            <person name="Henrissat B."/>
            <person name="Kuo A."/>
            <person name="Liang C."/>
            <person name="Lipzen A."/>
            <person name="Lutzoni F."/>
            <person name="Magnuson J."/>
            <person name="Mondo S."/>
            <person name="Nolan M."/>
            <person name="Ohm R."/>
            <person name="Pangilinan J."/>
            <person name="Park H.-J."/>
            <person name="Ramirez L."/>
            <person name="Alfaro M."/>
            <person name="Sun H."/>
            <person name="Tritt A."/>
            <person name="Yoshinaga Y."/>
            <person name="Zwiers L.-H."/>
            <person name="Turgeon B."/>
            <person name="Goodwin S."/>
            <person name="Spatafora J."/>
            <person name="Crous P."/>
            <person name="Grigoriev I."/>
        </authorList>
    </citation>
    <scope>NUCLEOTIDE SEQUENCE</scope>
    <source>
        <strain evidence="1 3">CBS 304.34</strain>
    </source>
</reference>
<gene>
    <name evidence="1 3" type="ORF">BDZ99DRAFT_532904</name>
</gene>
<feature type="non-terminal residue" evidence="1">
    <location>
        <position position="1"/>
    </location>
</feature>
<dbReference type="AlphaFoldDB" id="A0A6A6YJ52"/>
<organism evidence="1">
    <name type="scientific">Mytilinidion resinicola</name>
    <dbReference type="NCBI Taxonomy" id="574789"/>
    <lineage>
        <taxon>Eukaryota</taxon>
        <taxon>Fungi</taxon>
        <taxon>Dikarya</taxon>
        <taxon>Ascomycota</taxon>
        <taxon>Pezizomycotina</taxon>
        <taxon>Dothideomycetes</taxon>
        <taxon>Pleosporomycetidae</taxon>
        <taxon>Mytilinidiales</taxon>
        <taxon>Mytilinidiaceae</taxon>
        <taxon>Mytilinidion</taxon>
    </lineage>
</organism>
<reference evidence="3" key="3">
    <citation type="submission" date="2025-04" db="UniProtKB">
        <authorList>
            <consortium name="RefSeq"/>
        </authorList>
    </citation>
    <scope>IDENTIFICATION</scope>
    <source>
        <strain evidence="3">CBS 304.34</strain>
    </source>
</reference>
<name>A0A6A6YJ52_9PEZI</name>
<dbReference type="RefSeq" id="XP_033575784.1">
    <property type="nucleotide sequence ID" value="XM_033726496.1"/>
</dbReference>
<dbReference type="Proteomes" id="UP000504636">
    <property type="component" value="Unplaced"/>
</dbReference>
<reference evidence="3" key="2">
    <citation type="submission" date="2020-04" db="EMBL/GenBank/DDBJ databases">
        <authorList>
            <consortium name="NCBI Genome Project"/>
        </authorList>
    </citation>
    <scope>NUCLEOTIDE SEQUENCE</scope>
    <source>
        <strain evidence="3">CBS 304.34</strain>
    </source>
</reference>
<accession>A0A6A6YJ52</accession>
<proteinExistence type="predicted"/>
<dbReference type="OrthoDB" id="10568205at2759"/>
<evidence type="ECO:0000313" key="2">
    <source>
        <dbReference type="Proteomes" id="UP000504636"/>
    </source>
</evidence>
<dbReference type="GeneID" id="54467389"/>
<evidence type="ECO:0000313" key="1">
    <source>
        <dbReference type="EMBL" id="KAF2808820.1"/>
    </source>
</evidence>
<sequence length="225" mass="24171">HEAEEGILSWPLSSASSSSLLSSSCTFGCNRLVLFANSIVALTASMSGFQYLIGPSMLCPPSCLLEYPPSAYDSSPNRCPCCCCSFALCCLHRLHEKRKCAIDSMHPQSHAAVSVALILYRYLLRNVLPVRSCVRMAASVLFSCRYISANLPRWNAASIFCVNFPVSAHFGGGGPAITLALFNASRVRYHGSPSRCSGCSLSSFVAAFASLLARLFPLIPAYPGI</sequence>
<protein>
    <submittedName>
        <fullName evidence="1 3">Uncharacterized protein</fullName>
    </submittedName>
</protein>